<dbReference type="InterPro" id="IPR013520">
    <property type="entry name" value="Ribonucl_H"/>
</dbReference>
<dbReference type="SMART" id="SM00479">
    <property type="entry name" value="EXOIII"/>
    <property type="match status" value="1"/>
</dbReference>
<dbReference type="AlphaFoldDB" id="A0A1E5LJP2"/>
<dbReference type="InterPro" id="IPR006054">
    <property type="entry name" value="DnaQ"/>
</dbReference>
<feature type="domain" description="Exonuclease" evidence="4">
    <location>
        <begin position="58"/>
        <end position="227"/>
    </location>
</feature>
<evidence type="ECO:0000256" key="3">
    <source>
        <dbReference type="ARBA" id="ARBA00022839"/>
    </source>
</evidence>
<keyword evidence="1" id="KW-0540">Nuclease</keyword>
<evidence type="ECO:0000256" key="1">
    <source>
        <dbReference type="ARBA" id="ARBA00022722"/>
    </source>
</evidence>
<dbReference type="NCBIfam" id="TIGR00573">
    <property type="entry name" value="dnaq"/>
    <property type="match status" value="1"/>
</dbReference>
<dbReference type="RefSeq" id="WP_069715663.1">
    <property type="nucleotide sequence ID" value="NZ_MJEH01000003.1"/>
</dbReference>
<evidence type="ECO:0000313" key="6">
    <source>
        <dbReference type="Proteomes" id="UP000095209"/>
    </source>
</evidence>
<gene>
    <name evidence="5" type="ORF">BFG57_08605</name>
</gene>
<dbReference type="Gene3D" id="3.30.420.10">
    <property type="entry name" value="Ribonuclease H-like superfamily/Ribonuclease H"/>
    <property type="match status" value="1"/>
</dbReference>
<proteinExistence type="predicted"/>
<organism evidence="5 6">
    <name type="scientific">Bacillus solimangrovi</name>
    <dbReference type="NCBI Taxonomy" id="1305675"/>
    <lineage>
        <taxon>Bacteria</taxon>
        <taxon>Bacillati</taxon>
        <taxon>Bacillota</taxon>
        <taxon>Bacilli</taxon>
        <taxon>Bacillales</taxon>
        <taxon>Bacillaceae</taxon>
        <taxon>Bacillus</taxon>
    </lineage>
</organism>
<dbReference type="PANTHER" id="PTHR30231:SF4">
    <property type="entry name" value="PROTEIN NEN2"/>
    <property type="match status" value="1"/>
</dbReference>
<accession>A0A1E5LJP2</accession>
<evidence type="ECO:0000313" key="5">
    <source>
        <dbReference type="EMBL" id="OEH94307.1"/>
    </source>
</evidence>
<name>A0A1E5LJP2_9BACI</name>
<dbReference type="SUPFAM" id="SSF53098">
    <property type="entry name" value="Ribonuclease H-like"/>
    <property type="match status" value="1"/>
</dbReference>
<dbReference type="PANTHER" id="PTHR30231">
    <property type="entry name" value="DNA POLYMERASE III SUBUNIT EPSILON"/>
    <property type="match status" value="1"/>
</dbReference>
<reference evidence="5 6" key="1">
    <citation type="submission" date="2016-08" db="EMBL/GenBank/DDBJ databases">
        <title>Genome of Bacillus solimangrovi GH2-4.</title>
        <authorList>
            <person name="Lim S."/>
            <person name="Kim B.-C."/>
        </authorList>
    </citation>
    <scope>NUCLEOTIDE SEQUENCE [LARGE SCALE GENOMIC DNA]</scope>
    <source>
        <strain evidence="5 6">GH2-4</strain>
    </source>
</reference>
<dbReference type="EMBL" id="MJEH01000003">
    <property type="protein sequence ID" value="OEH94307.1"/>
    <property type="molecule type" value="Genomic_DNA"/>
</dbReference>
<dbReference type="NCBIfam" id="NF005836">
    <property type="entry name" value="PRK07740.1"/>
    <property type="match status" value="1"/>
</dbReference>
<dbReference type="Pfam" id="PF00929">
    <property type="entry name" value="RNase_T"/>
    <property type="match status" value="1"/>
</dbReference>
<keyword evidence="2" id="KW-0378">Hydrolase</keyword>
<dbReference type="InterPro" id="IPR036397">
    <property type="entry name" value="RNaseH_sf"/>
</dbReference>
<dbReference type="GO" id="GO:0003887">
    <property type="term" value="F:DNA-directed DNA polymerase activity"/>
    <property type="evidence" value="ECO:0007669"/>
    <property type="project" value="InterPro"/>
</dbReference>
<comment type="caution">
    <text evidence="5">The sequence shown here is derived from an EMBL/GenBank/DDBJ whole genome shotgun (WGS) entry which is preliminary data.</text>
</comment>
<dbReference type="InterPro" id="IPR012337">
    <property type="entry name" value="RNaseH-like_sf"/>
</dbReference>
<protein>
    <submittedName>
        <fullName evidence="5">DNA polymerase III subunit epsilon</fullName>
    </submittedName>
</protein>
<evidence type="ECO:0000256" key="2">
    <source>
        <dbReference type="ARBA" id="ARBA00022801"/>
    </source>
</evidence>
<dbReference type="CDD" id="cd06127">
    <property type="entry name" value="DEDDh"/>
    <property type="match status" value="1"/>
</dbReference>
<dbReference type="OrthoDB" id="9804290at2"/>
<keyword evidence="3" id="KW-0269">Exonuclease</keyword>
<sequence length="247" mass="28760">MGFEQMIQFMRQVQGKVNTGLMTSLQTQSNPQHVAFVKQLQKELSVKDSLTKPLNELKVVVFDFETTGFHPEQGDEILSIGAVKVKEGKVLLDESFYSLVRYDQKLTDEIKMLTGLQEEELQQAPMLSNVLVQFFKYMQSDILVAHHATHERKFIQHASWREFRSRFQHRIVDTSFLIRLAEPHLNLIQLEECCEHCGIEVKDRHHALSDAKMTAKLWNIYVEKVQKLGLRTLEEVYSHLPLIDRPQ</sequence>
<dbReference type="GO" id="GO:0008408">
    <property type="term" value="F:3'-5' exonuclease activity"/>
    <property type="evidence" value="ECO:0007669"/>
    <property type="project" value="TreeGrafter"/>
</dbReference>
<evidence type="ECO:0000259" key="4">
    <source>
        <dbReference type="SMART" id="SM00479"/>
    </source>
</evidence>
<keyword evidence="6" id="KW-1185">Reference proteome</keyword>
<dbReference type="Proteomes" id="UP000095209">
    <property type="component" value="Unassembled WGS sequence"/>
</dbReference>
<dbReference type="FunFam" id="3.30.420.10:FF:000045">
    <property type="entry name" value="3'-5' exonuclease DinG"/>
    <property type="match status" value="1"/>
</dbReference>
<dbReference type="GO" id="GO:0006260">
    <property type="term" value="P:DNA replication"/>
    <property type="evidence" value="ECO:0007669"/>
    <property type="project" value="InterPro"/>
</dbReference>
<dbReference type="GO" id="GO:0003677">
    <property type="term" value="F:DNA binding"/>
    <property type="evidence" value="ECO:0007669"/>
    <property type="project" value="InterPro"/>
</dbReference>
<dbReference type="STRING" id="1305675.BFG57_08605"/>